<dbReference type="InterPro" id="IPR011004">
    <property type="entry name" value="Trimer_LpxA-like_sf"/>
</dbReference>
<dbReference type="SUPFAM" id="SSF51161">
    <property type="entry name" value="Trimeric LpxA-like enzymes"/>
    <property type="match status" value="1"/>
</dbReference>
<comment type="caution">
    <text evidence="1">The sequence shown here is derived from an EMBL/GenBank/DDBJ whole genome shotgun (WGS) entry which is preliminary data.</text>
</comment>
<gene>
    <name evidence="1" type="ORF">DL1_04005</name>
</gene>
<dbReference type="EMBL" id="JHEH01000014">
    <property type="protein sequence ID" value="KEP69448.1"/>
    <property type="molecule type" value="Genomic_DNA"/>
</dbReference>
<dbReference type="Proteomes" id="UP000027725">
    <property type="component" value="Unassembled WGS sequence"/>
</dbReference>
<evidence type="ECO:0000313" key="1">
    <source>
        <dbReference type="EMBL" id="KEP69448.1"/>
    </source>
</evidence>
<keyword evidence="2" id="KW-1185">Reference proteome</keyword>
<accession>A0A074TKD1</accession>
<dbReference type="AlphaFoldDB" id="A0A074TKD1"/>
<organism evidence="1 2">
    <name type="scientific">Thioclava dalianensis</name>
    <dbReference type="NCBI Taxonomy" id="1185766"/>
    <lineage>
        <taxon>Bacteria</taxon>
        <taxon>Pseudomonadati</taxon>
        <taxon>Pseudomonadota</taxon>
        <taxon>Alphaproteobacteria</taxon>
        <taxon>Rhodobacterales</taxon>
        <taxon>Paracoccaceae</taxon>
        <taxon>Thioclava</taxon>
    </lineage>
</organism>
<proteinExistence type="predicted"/>
<reference evidence="1 2" key="1">
    <citation type="submission" date="2014-03" db="EMBL/GenBank/DDBJ databases">
        <title>The draft genome sequence of Thioclava dalianensis DLFJ1-1.</title>
        <authorList>
            <person name="Lai Q."/>
            <person name="Shao Z."/>
        </authorList>
    </citation>
    <scope>NUCLEOTIDE SEQUENCE [LARGE SCALE GENOMIC DNA]</scope>
    <source>
        <strain evidence="1 2">DLFJ1-1</strain>
    </source>
</reference>
<name>A0A074TKD1_9RHOB</name>
<sequence length="71" mass="7551">MPGVKVGDGAILGTRALVTRDADIDQRRYRSATHALAHADPHSLNPSARHPAFGARPIKAGWAREVQAEAA</sequence>
<protein>
    <submittedName>
        <fullName evidence="1">Uncharacterized protein</fullName>
    </submittedName>
</protein>
<evidence type="ECO:0000313" key="2">
    <source>
        <dbReference type="Proteomes" id="UP000027725"/>
    </source>
</evidence>